<gene>
    <name evidence="2" type="ORF">K489DRAFT_199180</name>
</gene>
<dbReference type="GeneID" id="54357388"/>
<evidence type="ECO:0000313" key="2">
    <source>
        <dbReference type="RefSeq" id="XP_033460580.1"/>
    </source>
</evidence>
<protein>
    <submittedName>
        <fullName evidence="2">Uncharacterized protein</fullName>
    </submittedName>
</protein>
<reference evidence="2" key="2">
    <citation type="submission" date="2020-04" db="EMBL/GenBank/DDBJ databases">
        <authorList>
            <consortium name="NCBI Genome Project"/>
        </authorList>
    </citation>
    <scope>NUCLEOTIDE SEQUENCE</scope>
    <source>
        <strain evidence="2">CBS 342.82</strain>
    </source>
</reference>
<evidence type="ECO:0000313" key="1">
    <source>
        <dbReference type="Proteomes" id="UP000504637"/>
    </source>
</evidence>
<organism evidence="2">
    <name type="scientific">Dissoconium aciculare CBS 342.82</name>
    <dbReference type="NCBI Taxonomy" id="1314786"/>
    <lineage>
        <taxon>Eukaryota</taxon>
        <taxon>Fungi</taxon>
        <taxon>Dikarya</taxon>
        <taxon>Ascomycota</taxon>
        <taxon>Pezizomycotina</taxon>
        <taxon>Dothideomycetes</taxon>
        <taxon>Dothideomycetidae</taxon>
        <taxon>Mycosphaerellales</taxon>
        <taxon>Dissoconiaceae</taxon>
        <taxon>Dissoconium</taxon>
    </lineage>
</organism>
<accession>A0A6J3M7L6</accession>
<name>A0A6J3M7L6_9PEZI</name>
<proteinExistence type="predicted"/>
<dbReference type="AlphaFoldDB" id="A0A6J3M7L6"/>
<dbReference type="Proteomes" id="UP000504637">
    <property type="component" value="Unplaced"/>
</dbReference>
<reference evidence="2" key="1">
    <citation type="submission" date="2020-01" db="EMBL/GenBank/DDBJ databases">
        <authorList>
            <consortium name="DOE Joint Genome Institute"/>
            <person name="Haridas S."/>
            <person name="Albert R."/>
            <person name="Binder M."/>
            <person name="Bloem J."/>
            <person name="Labutti K."/>
            <person name="Salamov A."/>
            <person name="Andreopoulos B."/>
            <person name="Baker S.E."/>
            <person name="Barry K."/>
            <person name="Bills G."/>
            <person name="Bluhm B.H."/>
            <person name="Cannon C."/>
            <person name="Castanera R."/>
            <person name="Culley D.E."/>
            <person name="Daum C."/>
            <person name="Ezra D."/>
            <person name="Gonzalez J.B."/>
            <person name="Henrissat B."/>
            <person name="Kuo A."/>
            <person name="Liang C."/>
            <person name="Lipzen A."/>
            <person name="Lutzoni F."/>
            <person name="Magnuson J."/>
            <person name="Mondo S."/>
            <person name="Nolan M."/>
            <person name="Ohm R."/>
            <person name="Pangilinan J."/>
            <person name="Park H.-J."/>
            <person name="Ramirez L."/>
            <person name="Alfaro M."/>
            <person name="Sun H."/>
            <person name="Tritt A."/>
            <person name="Yoshinaga Y."/>
            <person name="Zwiers L.-H."/>
            <person name="Turgeon B.G."/>
            <person name="Goodwin S.B."/>
            <person name="Spatafora J.W."/>
            <person name="Crous P.W."/>
            <person name="Grigoriev I.V."/>
        </authorList>
    </citation>
    <scope>NUCLEOTIDE SEQUENCE</scope>
    <source>
        <strain evidence="2">CBS 342.82</strain>
    </source>
</reference>
<reference evidence="2" key="3">
    <citation type="submission" date="2025-08" db="UniProtKB">
        <authorList>
            <consortium name="RefSeq"/>
        </authorList>
    </citation>
    <scope>IDENTIFICATION</scope>
    <source>
        <strain evidence="2">CBS 342.82</strain>
    </source>
</reference>
<dbReference type="RefSeq" id="XP_033460580.1">
    <property type="nucleotide sequence ID" value="XM_033599589.1"/>
</dbReference>
<keyword evidence="1" id="KW-1185">Reference proteome</keyword>
<sequence>MCPSGTELPSRVCESERENTVERLGLTVLYWSFMAVVEIGGSTSTTTCNSSITFPSQNFHRILLFRLMRPTCRPAGLVFNSSSFVVVLTTHRAPHPLLYSTQWNPSLGIRRAQIPRSSFRRSRERRTTKRATYISQSHPCSGLRTAACRSILVFIIVTQIHPVVRMYLASLALSRCPSMRFLLTLRPNCRPFSINTRMLEFR</sequence>